<proteinExistence type="predicted"/>
<sequence>MTIFEIKDERLGDEKFTVVTRAYYKKVITIHDRAGQPFRVGTEYRDGTPVKLLTLRRPYN</sequence>
<protein>
    <submittedName>
        <fullName evidence="1">Uncharacterized protein</fullName>
    </submittedName>
</protein>
<gene>
    <name evidence="1" type="ORF">LCGC14_1770850</name>
</gene>
<accession>A0A0F9GYC7</accession>
<name>A0A0F9GYC7_9ZZZZ</name>
<dbReference type="AlphaFoldDB" id="A0A0F9GYC7"/>
<comment type="caution">
    <text evidence="1">The sequence shown here is derived from an EMBL/GenBank/DDBJ whole genome shotgun (WGS) entry which is preliminary data.</text>
</comment>
<evidence type="ECO:0000313" key="1">
    <source>
        <dbReference type="EMBL" id="KKM03799.1"/>
    </source>
</evidence>
<reference evidence="1" key="1">
    <citation type="journal article" date="2015" name="Nature">
        <title>Complex archaea that bridge the gap between prokaryotes and eukaryotes.</title>
        <authorList>
            <person name="Spang A."/>
            <person name="Saw J.H."/>
            <person name="Jorgensen S.L."/>
            <person name="Zaremba-Niedzwiedzka K."/>
            <person name="Martijn J."/>
            <person name="Lind A.E."/>
            <person name="van Eijk R."/>
            <person name="Schleper C."/>
            <person name="Guy L."/>
            <person name="Ettema T.J."/>
        </authorList>
    </citation>
    <scope>NUCLEOTIDE SEQUENCE</scope>
</reference>
<organism evidence="1">
    <name type="scientific">marine sediment metagenome</name>
    <dbReference type="NCBI Taxonomy" id="412755"/>
    <lineage>
        <taxon>unclassified sequences</taxon>
        <taxon>metagenomes</taxon>
        <taxon>ecological metagenomes</taxon>
    </lineage>
</organism>
<dbReference type="EMBL" id="LAZR01016599">
    <property type="protein sequence ID" value="KKM03799.1"/>
    <property type="molecule type" value="Genomic_DNA"/>
</dbReference>